<dbReference type="Pfam" id="PF14559">
    <property type="entry name" value="TPR_19"/>
    <property type="match status" value="1"/>
</dbReference>
<reference evidence="3" key="1">
    <citation type="submission" date="2017-06" db="EMBL/GenBank/DDBJ databases">
        <title>Genome analysis of Fimbriiglobus ruber SP5, the first member of the order Planctomycetales with confirmed chitinolytic capability.</title>
        <authorList>
            <person name="Ravin N.V."/>
            <person name="Rakitin A.L."/>
            <person name="Ivanova A.A."/>
            <person name="Beletsky A.V."/>
            <person name="Kulichevskaya I.S."/>
            <person name="Mardanov A.V."/>
            <person name="Dedysh S.N."/>
        </authorList>
    </citation>
    <scope>NUCLEOTIDE SEQUENCE [LARGE SCALE GENOMIC DNA]</scope>
    <source>
        <strain evidence="3">SP5</strain>
    </source>
</reference>
<accession>A0A225DGD6</accession>
<dbReference type="InterPro" id="IPR037919">
    <property type="entry name" value="OGT"/>
</dbReference>
<dbReference type="SUPFAM" id="SSF48452">
    <property type="entry name" value="TPR-like"/>
    <property type="match status" value="3"/>
</dbReference>
<dbReference type="GO" id="GO:0006493">
    <property type="term" value="P:protein O-linked glycosylation"/>
    <property type="evidence" value="ECO:0007669"/>
    <property type="project" value="InterPro"/>
</dbReference>
<dbReference type="EMBL" id="NIDE01000008">
    <property type="protein sequence ID" value="OWK40611.1"/>
    <property type="molecule type" value="Genomic_DNA"/>
</dbReference>
<dbReference type="AlphaFoldDB" id="A0A225DGD6"/>
<evidence type="ECO:0000256" key="1">
    <source>
        <dbReference type="PROSITE-ProRule" id="PRU00339"/>
    </source>
</evidence>
<feature type="repeat" description="TPR" evidence="1">
    <location>
        <begin position="340"/>
        <end position="373"/>
    </location>
</feature>
<dbReference type="Pfam" id="PF13469">
    <property type="entry name" value="Sulfotransfer_3"/>
    <property type="match status" value="1"/>
</dbReference>
<dbReference type="RefSeq" id="WP_088256502.1">
    <property type="nucleotide sequence ID" value="NZ_NIDE01000008.1"/>
</dbReference>
<dbReference type="GO" id="GO:0097363">
    <property type="term" value="F:protein O-acetylglucosaminyltransferase activity"/>
    <property type="evidence" value="ECO:0007669"/>
    <property type="project" value="TreeGrafter"/>
</dbReference>
<gene>
    <name evidence="2" type="ORF">FRUB_05530</name>
</gene>
<dbReference type="SMART" id="SM00028">
    <property type="entry name" value="TPR"/>
    <property type="match status" value="10"/>
</dbReference>
<dbReference type="PANTHER" id="PTHR44366">
    <property type="entry name" value="UDP-N-ACETYLGLUCOSAMINE--PEPTIDE N-ACETYLGLUCOSAMINYLTRANSFERASE 110 KDA SUBUNIT"/>
    <property type="match status" value="1"/>
</dbReference>
<dbReference type="InterPro" id="IPR027417">
    <property type="entry name" value="P-loop_NTPase"/>
</dbReference>
<dbReference type="PROSITE" id="PS50293">
    <property type="entry name" value="TPR_REGION"/>
    <property type="match status" value="2"/>
</dbReference>
<dbReference type="Pfam" id="PF13432">
    <property type="entry name" value="TPR_16"/>
    <property type="match status" value="3"/>
</dbReference>
<dbReference type="PROSITE" id="PS50005">
    <property type="entry name" value="TPR"/>
    <property type="match status" value="4"/>
</dbReference>
<protein>
    <submittedName>
        <fullName evidence="2">TPR repeat</fullName>
    </submittedName>
</protein>
<feature type="repeat" description="TPR" evidence="1">
    <location>
        <begin position="204"/>
        <end position="237"/>
    </location>
</feature>
<dbReference type="InterPro" id="IPR019734">
    <property type="entry name" value="TPR_rpt"/>
</dbReference>
<organism evidence="2 3">
    <name type="scientific">Fimbriiglobus ruber</name>
    <dbReference type="NCBI Taxonomy" id="1908690"/>
    <lineage>
        <taxon>Bacteria</taxon>
        <taxon>Pseudomonadati</taxon>
        <taxon>Planctomycetota</taxon>
        <taxon>Planctomycetia</taxon>
        <taxon>Gemmatales</taxon>
        <taxon>Gemmataceae</taxon>
        <taxon>Fimbriiglobus</taxon>
    </lineage>
</organism>
<keyword evidence="1" id="KW-0802">TPR repeat</keyword>
<feature type="repeat" description="TPR" evidence="1">
    <location>
        <begin position="103"/>
        <end position="136"/>
    </location>
</feature>
<name>A0A225DGD6_9BACT</name>
<comment type="caution">
    <text evidence="2">The sequence shown here is derived from an EMBL/GenBank/DDBJ whole genome shotgun (WGS) entry which is preliminary data.</text>
</comment>
<dbReference type="PANTHER" id="PTHR44366:SF1">
    <property type="entry name" value="UDP-N-ACETYLGLUCOSAMINE--PEPTIDE N-ACETYLGLUCOSAMINYLTRANSFERASE 110 KDA SUBUNIT"/>
    <property type="match status" value="1"/>
</dbReference>
<dbReference type="SUPFAM" id="SSF52540">
    <property type="entry name" value="P-loop containing nucleoside triphosphate hydrolases"/>
    <property type="match status" value="1"/>
</dbReference>
<dbReference type="InterPro" id="IPR011990">
    <property type="entry name" value="TPR-like_helical_dom_sf"/>
</dbReference>
<dbReference type="Gene3D" id="1.25.40.10">
    <property type="entry name" value="Tetratricopeptide repeat domain"/>
    <property type="match status" value="3"/>
</dbReference>
<dbReference type="Proteomes" id="UP000214646">
    <property type="component" value="Unassembled WGS sequence"/>
</dbReference>
<dbReference type="Gene3D" id="3.40.50.300">
    <property type="entry name" value="P-loop containing nucleotide triphosphate hydrolases"/>
    <property type="match status" value="1"/>
</dbReference>
<evidence type="ECO:0000313" key="2">
    <source>
        <dbReference type="EMBL" id="OWK40611.1"/>
    </source>
</evidence>
<proteinExistence type="predicted"/>
<evidence type="ECO:0000313" key="3">
    <source>
        <dbReference type="Proteomes" id="UP000214646"/>
    </source>
</evidence>
<keyword evidence="3" id="KW-1185">Reference proteome</keyword>
<dbReference type="OrthoDB" id="9777890at2"/>
<feature type="repeat" description="TPR" evidence="1">
    <location>
        <begin position="137"/>
        <end position="170"/>
    </location>
</feature>
<sequence>MQTPFATAVQLLRAGRRQEAAAVCEKILAADRGHSDAAHLLGVLRLQDGAAAEAATLIEHAVAVRSDVPDYYLDLAEAYRASGRAGDAVDCCQTALRLRAADPAALNTLGLALLDAGRPEEAIEAFRKTLDLRPDFAPAHNNLGVALRASGRPDSALEHFRRAAELAPDFAPGRANLGRALLNNNRPEEALPHNEAAARQQPNADTFTDLANVLWALKKVEEAVAKYLDAIRLGPDRAVPHANLGRLLRDEGRTWEAISWLKTATRLAPENVDYWDDLAGVYWANDGAADAMAAWERVLALAPRRVAARTSLGWALQEDGRQAEAAECYRLALGVQPDYAPAHLNTGVLHEEKGEMTEAEAAYREAIRLQPSFALAHSRLATLLRGRFPAADQAALDELLASPNLGDEGRARLLFATAHVADAQGDAPRAAECLRTANALCQGQEDRKKQGYKPAEHDRYVGRIMASFGPEWFARTAGAGSSSRRPVFIFGLPRSGTTLVEQILASHPAVHGAGELSLARRGFESLPTVLGRTDSPFQCLSHLDSAGLRRFAEKHLEQLQAIAPAAADRVVDKMPDNYLYPGWLVALFPNATFIHCHRDLRDIALSCWMTDFRSLKWTNSIESIAGRFRAYRRLMGHWEATCPVTIHRVRYEDTVADLESVARRIIAACGLDWNPACLEFHRSKRTVRTASVTQVRQPIFTTSVARWKRYEPDLAALFDALPEPVDAREVHQTGPASV</sequence>